<dbReference type="PROSITE" id="PS50157">
    <property type="entry name" value="ZINC_FINGER_C2H2_2"/>
    <property type="match status" value="3"/>
</dbReference>
<dbReference type="PANTHER" id="PTHR23226">
    <property type="entry name" value="ZINC FINGER AND SCAN DOMAIN-CONTAINING"/>
    <property type="match status" value="1"/>
</dbReference>
<comment type="caution">
    <text evidence="10">The sequence shown here is derived from an EMBL/GenBank/DDBJ whole genome shotgun (WGS) entry which is preliminary data.</text>
</comment>
<comment type="subcellular location">
    <subcellularLocation>
        <location evidence="1">Nucleus</location>
    </subcellularLocation>
</comment>
<evidence type="ECO:0000256" key="5">
    <source>
        <dbReference type="ARBA" id="ARBA00022833"/>
    </source>
</evidence>
<evidence type="ECO:0000259" key="9">
    <source>
        <dbReference type="PROSITE" id="PS50157"/>
    </source>
</evidence>
<dbReference type="Proteomes" id="UP000765507">
    <property type="component" value="Unassembled WGS sequence"/>
</dbReference>
<dbReference type="Gene3D" id="3.30.160.60">
    <property type="entry name" value="Classic Zinc Finger"/>
    <property type="match status" value="4"/>
</dbReference>
<dbReference type="SUPFAM" id="SSF57667">
    <property type="entry name" value="beta-beta-alpha zinc fingers"/>
    <property type="match status" value="2"/>
</dbReference>
<organism evidence="10 11">
    <name type="scientific">Chelydra serpentina</name>
    <name type="common">Snapping turtle</name>
    <name type="synonym">Testudo serpentina</name>
    <dbReference type="NCBI Taxonomy" id="8475"/>
    <lineage>
        <taxon>Eukaryota</taxon>
        <taxon>Metazoa</taxon>
        <taxon>Chordata</taxon>
        <taxon>Craniata</taxon>
        <taxon>Vertebrata</taxon>
        <taxon>Euteleostomi</taxon>
        <taxon>Archelosauria</taxon>
        <taxon>Testudinata</taxon>
        <taxon>Testudines</taxon>
        <taxon>Cryptodira</taxon>
        <taxon>Durocryptodira</taxon>
        <taxon>Americhelydia</taxon>
        <taxon>Chelydroidea</taxon>
        <taxon>Chelydridae</taxon>
        <taxon>Chelydra</taxon>
    </lineage>
</organism>
<feature type="domain" description="C2H2-type" evidence="9">
    <location>
        <begin position="155"/>
        <end position="182"/>
    </location>
</feature>
<evidence type="ECO:0000313" key="10">
    <source>
        <dbReference type="EMBL" id="KAG6923483.1"/>
    </source>
</evidence>
<feature type="non-terminal residue" evidence="10">
    <location>
        <position position="247"/>
    </location>
</feature>
<dbReference type="GO" id="GO:0000981">
    <property type="term" value="F:DNA-binding transcription factor activity, RNA polymerase II-specific"/>
    <property type="evidence" value="ECO:0007669"/>
    <property type="project" value="TreeGrafter"/>
</dbReference>
<dbReference type="GO" id="GO:0000978">
    <property type="term" value="F:RNA polymerase II cis-regulatory region sequence-specific DNA binding"/>
    <property type="evidence" value="ECO:0007669"/>
    <property type="project" value="TreeGrafter"/>
</dbReference>
<evidence type="ECO:0000256" key="8">
    <source>
        <dbReference type="SAM" id="MobiDB-lite"/>
    </source>
</evidence>
<dbReference type="OrthoDB" id="8113227at2759"/>
<feature type="region of interest" description="Disordered" evidence="8">
    <location>
        <begin position="72"/>
        <end position="96"/>
    </location>
</feature>
<keyword evidence="11" id="KW-1185">Reference proteome</keyword>
<reference evidence="10 11" key="1">
    <citation type="journal article" date="2020" name="G3 (Bethesda)">
        <title>Draft Genome of the Common Snapping Turtle, Chelydra serpentina, a Model for Phenotypic Plasticity in Reptiles.</title>
        <authorList>
            <person name="Das D."/>
            <person name="Singh S.K."/>
            <person name="Bierstedt J."/>
            <person name="Erickson A."/>
            <person name="Galli G.L.J."/>
            <person name="Crossley D.A. 2nd"/>
            <person name="Rhen T."/>
        </authorList>
    </citation>
    <scope>NUCLEOTIDE SEQUENCE [LARGE SCALE GENOMIC DNA]</scope>
    <source>
        <strain evidence="10">KW</strain>
    </source>
</reference>
<feature type="domain" description="C2H2-type" evidence="9">
    <location>
        <begin position="183"/>
        <end position="210"/>
    </location>
</feature>
<evidence type="ECO:0000256" key="2">
    <source>
        <dbReference type="ARBA" id="ARBA00022723"/>
    </source>
</evidence>
<dbReference type="Pfam" id="PF00096">
    <property type="entry name" value="zf-C2H2"/>
    <property type="match status" value="3"/>
</dbReference>
<accession>A0A8T1S4J7</accession>
<keyword evidence="5" id="KW-0862">Zinc</keyword>
<proteinExistence type="predicted"/>
<name>A0A8T1S4J7_CHESE</name>
<keyword evidence="4 7" id="KW-0863">Zinc-finger</keyword>
<dbReference type="SMART" id="SM00355">
    <property type="entry name" value="ZnF_C2H2"/>
    <property type="match status" value="3"/>
</dbReference>
<keyword evidence="6" id="KW-0539">Nucleus</keyword>
<evidence type="ECO:0000313" key="11">
    <source>
        <dbReference type="Proteomes" id="UP000765507"/>
    </source>
</evidence>
<sequence>MVQNLSDPCLYQFSILDPPGLGKMSIPSFAISPKVIVLGLLSLLFPLFPSTGNNSHPDSLCLSVLAGDGVAGETKPQQEGLEKMDPQGALSARPEGNVYWSSVQGKSWERRCGSKRQQGNEPGERMGEAIHGVGGGKELKEPPAQQRIPTRERKNTCAECGKGFLKNAHLVAHRRIHTGEKPYRCLKCGKSFNQRSHLVVHQRIHTKERPYKCGECGTRFVHSSHLIVHQRNHKGERPYKCLECGKS</sequence>
<evidence type="ECO:0000256" key="3">
    <source>
        <dbReference type="ARBA" id="ARBA00022737"/>
    </source>
</evidence>
<feature type="region of interest" description="Disordered" evidence="8">
    <location>
        <begin position="110"/>
        <end position="152"/>
    </location>
</feature>
<dbReference type="InterPro" id="IPR013087">
    <property type="entry name" value="Znf_C2H2_type"/>
</dbReference>
<dbReference type="PANTHER" id="PTHR23226:SF377">
    <property type="entry name" value="ZINC FINGER AND SCAN DOMAIN-CONTAINING PROTEIN 20"/>
    <property type="match status" value="1"/>
</dbReference>
<evidence type="ECO:0000256" key="7">
    <source>
        <dbReference type="PROSITE-ProRule" id="PRU00042"/>
    </source>
</evidence>
<gene>
    <name evidence="10" type="ORF">G0U57_020403</name>
</gene>
<dbReference type="InterPro" id="IPR036236">
    <property type="entry name" value="Znf_C2H2_sf"/>
</dbReference>
<keyword evidence="2" id="KW-0479">Metal-binding</keyword>
<dbReference type="FunFam" id="3.30.160.60:FF:000597">
    <property type="entry name" value="zinc finger protein 236 isoform X3"/>
    <property type="match status" value="1"/>
</dbReference>
<evidence type="ECO:0000256" key="1">
    <source>
        <dbReference type="ARBA" id="ARBA00004123"/>
    </source>
</evidence>
<dbReference type="GO" id="GO:0005634">
    <property type="term" value="C:nucleus"/>
    <property type="evidence" value="ECO:0007669"/>
    <property type="project" value="UniProtKB-SubCell"/>
</dbReference>
<dbReference type="FunFam" id="3.30.160.60:FF:001498">
    <property type="entry name" value="Zinc finger protein 404"/>
    <property type="match status" value="1"/>
</dbReference>
<dbReference type="AlphaFoldDB" id="A0A8T1S4J7"/>
<evidence type="ECO:0000256" key="4">
    <source>
        <dbReference type="ARBA" id="ARBA00022771"/>
    </source>
</evidence>
<keyword evidence="3" id="KW-0677">Repeat</keyword>
<dbReference type="PROSITE" id="PS00028">
    <property type="entry name" value="ZINC_FINGER_C2H2_1"/>
    <property type="match status" value="3"/>
</dbReference>
<feature type="domain" description="C2H2-type" evidence="9">
    <location>
        <begin position="211"/>
        <end position="238"/>
    </location>
</feature>
<dbReference type="GO" id="GO:0008270">
    <property type="term" value="F:zinc ion binding"/>
    <property type="evidence" value="ECO:0007669"/>
    <property type="project" value="UniProtKB-KW"/>
</dbReference>
<dbReference type="FunFam" id="3.30.160.60:FF:000295">
    <property type="entry name" value="zinc finger protein 19"/>
    <property type="match status" value="1"/>
</dbReference>
<evidence type="ECO:0000256" key="6">
    <source>
        <dbReference type="ARBA" id="ARBA00023242"/>
    </source>
</evidence>
<dbReference type="EMBL" id="JAHGAV010000863">
    <property type="protein sequence ID" value="KAG6923483.1"/>
    <property type="molecule type" value="Genomic_DNA"/>
</dbReference>
<protein>
    <submittedName>
        <fullName evidence="10">Zinc finger protein 22</fullName>
    </submittedName>
</protein>